<dbReference type="RefSeq" id="WP_209985971.1">
    <property type="nucleotide sequence ID" value="NZ_JAGINO010000017.1"/>
</dbReference>
<sequence length="522" mass="55458">MSKGGGKQTVQNTYPPEILAAIKGNVNVANDIASQPYPGYYDYSKPFNADNYLKQNADVAQGYQKYLSDFNAGAGTFDPGAYLKNNADVAAEAAKYAGSPQFSTPEAYAQWHYDNYGKNEGRTSGTSGTPMSAADYALKDWQTTGQAQGRQGGYDTRQLVADFTPDQTAGFDLTRQIAGNGANFLQNGFGWDEASNLANNFSARDVGTTFSARDVAAGQLKDTNLNDYMNPYIGNVVNTTSQAINRQNQIALQNVGSQAMSQGAYGGSRQGVAQAETNRAYGDTLAQTTANLYNTGYTTAQQAALSDITNRLTADRANQSKDLSLGQLRLSAEQANQAKDLSEGQLKLSAAGQMAQSATARNNALLGQQNYDLNRAGALLGTGGQQQANAQQQLDSQYEQYLRSIGYPVEMLKVRQIPLGGSLPSTQTSSGGGSGGAQTMQTVGSLALAAASLFSDRRVKTDIRRVGALDNGLAVYAYRYAWGGPVHIGVMADEVEAVRPAAVSETPEGIKMVNYDLATEAA</sequence>
<dbReference type="Proteomes" id="UP001244552">
    <property type="component" value="Unassembled WGS sequence"/>
</dbReference>
<dbReference type="EMBL" id="JAUSVU010000017">
    <property type="protein sequence ID" value="MDQ0535410.1"/>
    <property type="molecule type" value="Genomic_DNA"/>
</dbReference>
<proteinExistence type="predicted"/>
<evidence type="ECO:0000313" key="2">
    <source>
        <dbReference type="EMBL" id="MDQ0535410.1"/>
    </source>
</evidence>
<protein>
    <recommendedName>
        <fullName evidence="1">Peptidase S74 domain-containing protein</fullName>
    </recommendedName>
</protein>
<dbReference type="Pfam" id="PF13884">
    <property type="entry name" value="Peptidase_S74"/>
    <property type="match status" value="1"/>
</dbReference>
<keyword evidence="3" id="KW-1185">Reference proteome</keyword>
<evidence type="ECO:0000259" key="1">
    <source>
        <dbReference type="Pfam" id="PF13884"/>
    </source>
</evidence>
<organism evidence="2 3">
    <name type="scientific">Azospirillum picis</name>
    <dbReference type="NCBI Taxonomy" id="488438"/>
    <lineage>
        <taxon>Bacteria</taxon>
        <taxon>Pseudomonadati</taxon>
        <taxon>Pseudomonadota</taxon>
        <taxon>Alphaproteobacteria</taxon>
        <taxon>Rhodospirillales</taxon>
        <taxon>Azospirillaceae</taxon>
        <taxon>Azospirillum</taxon>
    </lineage>
</organism>
<evidence type="ECO:0000313" key="3">
    <source>
        <dbReference type="Proteomes" id="UP001244552"/>
    </source>
</evidence>
<feature type="domain" description="Peptidase S74" evidence="1">
    <location>
        <begin position="455"/>
        <end position="503"/>
    </location>
</feature>
<comment type="caution">
    <text evidence="2">The sequence shown here is derived from an EMBL/GenBank/DDBJ whole genome shotgun (WGS) entry which is preliminary data.</text>
</comment>
<accession>A0ABU0MPL1</accession>
<gene>
    <name evidence="2" type="ORF">QO018_004288</name>
</gene>
<reference evidence="2 3" key="1">
    <citation type="submission" date="2023-07" db="EMBL/GenBank/DDBJ databases">
        <title>Genomic Encyclopedia of Type Strains, Phase IV (KMG-IV): sequencing the most valuable type-strain genomes for metagenomic binning, comparative biology and taxonomic classification.</title>
        <authorList>
            <person name="Goeker M."/>
        </authorList>
    </citation>
    <scope>NUCLEOTIDE SEQUENCE [LARGE SCALE GENOMIC DNA]</scope>
    <source>
        <strain evidence="2 3">DSM 19922</strain>
    </source>
</reference>
<dbReference type="InterPro" id="IPR030392">
    <property type="entry name" value="S74_ICA"/>
</dbReference>
<name>A0ABU0MPL1_9PROT</name>